<reference evidence="2" key="1">
    <citation type="submission" date="2023-05" db="EMBL/GenBank/DDBJ databases">
        <title>Comparative genomics of Bacillaceae isolates and their secondary metabolite potential.</title>
        <authorList>
            <person name="Song L."/>
            <person name="Nielsen L.J."/>
            <person name="Mohite O."/>
            <person name="Xu X."/>
            <person name="Weber T."/>
            <person name="Kovacs A.T."/>
        </authorList>
    </citation>
    <scope>NUCLEOTIDE SEQUENCE</scope>
    <source>
        <strain evidence="2">XLM17</strain>
    </source>
</reference>
<dbReference type="SUPFAM" id="SSF51556">
    <property type="entry name" value="Metallo-dependent hydrolases"/>
    <property type="match status" value="1"/>
</dbReference>
<dbReference type="InterPro" id="IPR033932">
    <property type="entry name" value="YtcJ-like"/>
</dbReference>
<dbReference type="AlphaFoldDB" id="A0AA95MMN1"/>
<evidence type="ECO:0000259" key="1">
    <source>
        <dbReference type="Pfam" id="PF07969"/>
    </source>
</evidence>
<feature type="domain" description="Amidohydrolase 3" evidence="1">
    <location>
        <begin position="51"/>
        <end position="529"/>
    </location>
</feature>
<dbReference type="InterPro" id="IPR032466">
    <property type="entry name" value="Metal_Hydrolase"/>
</dbReference>
<accession>A0AA95MMN1</accession>
<dbReference type="Gene3D" id="3.10.310.70">
    <property type="match status" value="1"/>
</dbReference>
<evidence type="ECO:0000313" key="2">
    <source>
        <dbReference type="EMBL" id="WHY84999.1"/>
    </source>
</evidence>
<evidence type="ECO:0000313" key="3">
    <source>
        <dbReference type="Proteomes" id="UP001178288"/>
    </source>
</evidence>
<dbReference type="EC" id="3.5.-.-" evidence="2"/>
<keyword evidence="2" id="KW-0378">Hydrolase</keyword>
<dbReference type="CDD" id="cd01300">
    <property type="entry name" value="YtcJ_like"/>
    <property type="match status" value="1"/>
</dbReference>
<dbReference type="GO" id="GO:0016810">
    <property type="term" value="F:hydrolase activity, acting on carbon-nitrogen (but not peptide) bonds"/>
    <property type="evidence" value="ECO:0007669"/>
    <property type="project" value="InterPro"/>
</dbReference>
<keyword evidence="3" id="KW-1185">Reference proteome</keyword>
<proteinExistence type="predicted"/>
<dbReference type="Proteomes" id="UP001178288">
    <property type="component" value="Chromosome"/>
</dbReference>
<gene>
    <name evidence="2" type="ORF">QNH39_20445</name>
</gene>
<dbReference type="InterPro" id="IPR013108">
    <property type="entry name" value="Amidohydro_3"/>
</dbReference>
<name>A0AA95MMN1_9BACI</name>
<dbReference type="Gene3D" id="3.20.20.140">
    <property type="entry name" value="Metal-dependent hydrolases"/>
    <property type="match status" value="1"/>
</dbReference>
<dbReference type="PANTHER" id="PTHR22642:SF2">
    <property type="entry name" value="PROTEIN LONG AFTER FAR-RED 3"/>
    <property type="match status" value="1"/>
</dbReference>
<dbReference type="PANTHER" id="PTHR22642">
    <property type="entry name" value="IMIDAZOLONEPROPIONASE"/>
    <property type="match status" value="1"/>
</dbReference>
<dbReference type="Pfam" id="PF07969">
    <property type="entry name" value="Amidohydro_3"/>
    <property type="match status" value="1"/>
</dbReference>
<sequence length="532" mass="59128">MGKLWYGGTIYTLETETEMVEAVYTEGDRIIKTGEKAKLEEIFNGTISERVDLKGATMFPGFVDSHIHLIGHGEKLIRLDLSGLNSKEEVLAAVREFAADVKPGEWIIGEGWNENRWARKELIHRQELDEIAQDNPVMLKRVCRHAMVVNSKALATAGISEETVCPAGGVIEKDIEGRLTGLLKDKAQEFIQAAIPIVSEEYLQKSMRSAIKDLYRLGITGVHTEDLNYYGGFHRTYKTFKKVIEEEGLRFRAHLLVHHEVIDDVASIGSGFLSGNEWIEFGAMKIFADGSIGGRTALLSRPYNDAPETNGVAIFSQEELNALVAKARENSLPVAIHAIGDLGFEYVLNAIEAHPLIGPGRDRQIHAQILRQDLIERAKKLPVVLDIQPVFMASDFPWVIERVGEERIKYCYAWKTLLKEGLHCAGGSDSPIELPNPMFGIHAAVTRTNRNDPEGMVYGEEQALSVYEAVSLFTKGSAYAACHEEDRGMIKEGFLADFTVLEQDIFKLPPSSFPTVNAVLTVIGGDIVYKKE</sequence>
<dbReference type="InterPro" id="IPR011059">
    <property type="entry name" value="Metal-dep_hydrolase_composite"/>
</dbReference>
<protein>
    <submittedName>
        <fullName evidence="2">Amidohydrolase</fullName>
        <ecNumber evidence="2">3.5.-.-</ecNumber>
    </submittedName>
</protein>
<dbReference type="KEGG" id="nnv:QNH39_20445"/>
<organism evidence="2 3">
    <name type="scientific">Neobacillus novalis</name>
    <dbReference type="NCBI Taxonomy" id="220687"/>
    <lineage>
        <taxon>Bacteria</taxon>
        <taxon>Bacillati</taxon>
        <taxon>Bacillota</taxon>
        <taxon>Bacilli</taxon>
        <taxon>Bacillales</taxon>
        <taxon>Bacillaceae</taxon>
        <taxon>Neobacillus</taxon>
    </lineage>
</organism>
<dbReference type="RefSeq" id="WP_066090835.1">
    <property type="nucleotide sequence ID" value="NZ_CP126114.1"/>
</dbReference>
<dbReference type="Gene3D" id="2.30.40.10">
    <property type="entry name" value="Urease, subunit C, domain 1"/>
    <property type="match status" value="1"/>
</dbReference>
<dbReference type="SUPFAM" id="SSF51338">
    <property type="entry name" value="Composite domain of metallo-dependent hydrolases"/>
    <property type="match status" value="1"/>
</dbReference>
<dbReference type="EMBL" id="CP126114">
    <property type="protein sequence ID" value="WHY84999.1"/>
    <property type="molecule type" value="Genomic_DNA"/>
</dbReference>